<keyword evidence="2" id="KW-1185">Reference proteome</keyword>
<organism evidence="1 2">
    <name type="scientific">Vespula maculifrons</name>
    <name type="common">Eastern yellow jacket</name>
    <name type="synonym">Wasp</name>
    <dbReference type="NCBI Taxonomy" id="7453"/>
    <lineage>
        <taxon>Eukaryota</taxon>
        <taxon>Metazoa</taxon>
        <taxon>Ecdysozoa</taxon>
        <taxon>Arthropoda</taxon>
        <taxon>Hexapoda</taxon>
        <taxon>Insecta</taxon>
        <taxon>Pterygota</taxon>
        <taxon>Neoptera</taxon>
        <taxon>Endopterygota</taxon>
        <taxon>Hymenoptera</taxon>
        <taxon>Apocrita</taxon>
        <taxon>Aculeata</taxon>
        <taxon>Vespoidea</taxon>
        <taxon>Vespidae</taxon>
        <taxon>Vespinae</taxon>
        <taxon>Vespula</taxon>
    </lineage>
</organism>
<sequence length="172" mass="18951">MIIISLTCNFMVQRRKQLSGRCAQGWSVSEAGARSPEELYRQANVKGASSLDGDVTDSPPPPSCHFIGYAASNTAGYRLRFPASIHATFIRGNGYSSNDSVDARNVREIYVGVRNIRPCKWKAHHRGMSRLRSEFPIGFKGYGATMHKMHLLWVSEIGNVATVVSLAACSCR</sequence>
<dbReference type="EMBL" id="JAYRBN010000066">
    <property type="protein sequence ID" value="KAL2736039.1"/>
    <property type="molecule type" value="Genomic_DNA"/>
</dbReference>
<evidence type="ECO:0000313" key="2">
    <source>
        <dbReference type="Proteomes" id="UP001607303"/>
    </source>
</evidence>
<dbReference type="Proteomes" id="UP001607303">
    <property type="component" value="Unassembled WGS sequence"/>
</dbReference>
<dbReference type="AlphaFoldDB" id="A0ABD2BTD6"/>
<accession>A0ABD2BTD6</accession>
<reference evidence="1 2" key="1">
    <citation type="journal article" date="2024" name="Ann. Entomol. Soc. Am.">
        <title>Genomic analyses of the southern and eastern yellowjacket wasps (Hymenoptera: Vespidae) reveal evolutionary signatures of social life.</title>
        <authorList>
            <person name="Catto M.A."/>
            <person name="Caine P.B."/>
            <person name="Orr S.E."/>
            <person name="Hunt B.G."/>
            <person name="Goodisman M.A.D."/>
        </authorList>
    </citation>
    <scope>NUCLEOTIDE SEQUENCE [LARGE SCALE GENOMIC DNA]</scope>
    <source>
        <strain evidence="1">232</strain>
        <tissue evidence="1">Head and thorax</tissue>
    </source>
</reference>
<proteinExistence type="predicted"/>
<comment type="caution">
    <text evidence="1">The sequence shown here is derived from an EMBL/GenBank/DDBJ whole genome shotgun (WGS) entry which is preliminary data.</text>
</comment>
<name>A0ABD2BTD6_VESMC</name>
<evidence type="ECO:0000313" key="1">
    <source>
        <dbReference type="EMBL" id="KAL2736039.1"/>
    </source>
</evidence>
<protein>
    <submittedName>
        <fullName evidence="1">Uncharacterized protein</fullName>
    </submittedName>
</protein>
<gene>
    <name evidence="1" type="ORF">V1477_012548</name>
</gene>